<dbReference type="Proteomes" id="UP000245778">
    <property type="component" value="Unassembled WGS sequence"/>
</dbReference>
<dbReference type="PROSITE" id="PS51257">
    <property type="entry name" value="PROKAR_LIPOPROTEIN"/>
    <property type="match status" value="1"/>
</dbReference>
<evidence type="ECO:0008006" key="4">
    <source>
        <dbReference type="Google" id="ProtNLM"/>
    </source>
</evidence>
<gene>
    <name evidence="2" type="ORF">C7373_10321</name>
</gene>
<feature type="chain" id="PRO_5038687593" description="Transglutaminase superfamily protein" evidence="1">
    <location>
        <begin position="21"/>
        <end position="377"/>
    </location>
</feature>
<protein>
    <recommendedName>
        <fullName evidence="4">Transglutaminase superfamily protein</fullName>
    </recommendedName>
</protein>
<organism evidence="2 3">
    <name type="scientific">Intestinimonas butyriciproducens</name>
    <dbReference type="NCBI Taxonomy" id="1297617"/>
    <lineage>
        <taxon>Bacteria</taxon>
        <taxon>Bacillati</taxon>
        <taxon>Bacillota</taxon>
        <taxon>Clostridia</taxon>
        <taxon>Eubacteriales</taxon>
        <taxon>Intestinimonas</taxon>
    </lineage>
</organism>
<accession>A0A2U1CCT4</accession>
<keyword evidence="1" id="KW-0732">Signal</keyword>
<dbReference type="GeneID" id="93229693"/>
<reference evidence="2 3" key="1">
    <citation type="submission" date="2018-04" db="EMBL/GenBank/DDBJ databases">
        <title>Genomic Encyclopedia of Type Strains, Phase IV (KMG-IV): sequencing the most valuable type-strain genomes for metagenomic binning, comparative biology and taxonomic classification.</title>
        <authorList>
            <person name="Goeker M."/>
        </authorList>
    </citation>
    <scope>NUCLEOTIDE SEQUENCE [LARGE SCALE GENOMIC DNA]</scope>
    <source>
        <strain evidence="2 3">DSM 26588</strain>
    </source>
</reference>
<evidence type="ECO:0000256" key="1">
    <source>
        <dbReference type="SAM" id="SignalP"/>
    </source>
</evidence>
<proteinExistence type="predicted"/>
<dbReference type="AlphaFoldDB" id="A0A2U1CCT4"/>
<dbReference type="EMBL" id="QEKK01000003">
    <property type="protein sequence ID" value="PVY58734.1"/>
    <property type="molecule type" value="Genomic_DNA"/>
</dbReference>
<feature type="signal peptide" evidence="1">
    <location>
        <begin position="1"/>
        <end position="20"/>
    </location>
</feature>
<evidence type="ECO:0000313" key="3">
    <source>
        <dbReference type="Proteomes" id="UP000245778"/>
    </source>
</evidence>
<comment type="caution">
    <text evidence="2">The sequence shown here is derived from an EMBL/GenBank/DDBJ whole genome shotgun (WGS) entry which is preliminary data.</text>
</comment>
<name>A0A2U1CCT4_9FIRM</name>
<dbReference type="RefSeq" id="WP_116721809.1">
    <property type="nucleotide sequence ID" value="NZ_CP011524.1"/>
</dbReference>
<dbReference type="OrthoDB" id="9788327at2"/>
<evidence type="ECO:0000313" key="2">
    <source>
        <dbReference type="EMBL" id="PVY58734.1"/>
    </source>
</evidence>
<sequence>MKKRLLALCLCLSLSLTGCAAMLERDYLSVTPHARLPAAADDSTTVWVETYPELVDAIFSLVSEHRESGVIRLRNWKGNVRQNLSDACDEVSHDDPLGAYAVDRIKPEFVRIATYYEATVSIDYRRTAEQVASVNTVAGSGAIRGELRDALTSFVPETAFRVNYFDQAQGDDYIPRLIRQAYYDSPAAALGLPEAVVNLYPESGQQRVVEVLFTYPEEPELLREKSQALTSAAQVLVDPYRTGLRNSALIPVLYRALREHTGLGEAQDAPLPAPSVSGSTAYAALVEGQADSEGLALAYKLLCDLAGVECTVVDGTLEGTPRFWTIVTVEQNVHRHVDPSRAEGLLLTDTQMSESGFVWDTQEYPSCGESLSETSTT</sequence>